<reference evidence="7" key="1">
    <citation type="submission" date="2013-01" db="EMBL/GenBank/DDBJ databases">
        <title>Draft Genome Sequence of a Mulberry Tree, Morus notabilis C.K. Schneid.</title>
        <authorList>
            <person name="He N."/>
            <person name="Zhao S."/>
        </authorList>
    </citation>
    <scope>NUCLEOTIDE SEQUENCE</scope>
</reference>
<dbReference type="PANTHER" id="PTHR47976:SF66">
    <property type="entry name" value="G-TYPE LECTIN S-RECEPTOR-LIKE SERINE_THREONINE-PROTEIN KINASE SD2-5"/>
    <property type="match status" value="1"/>
</dbReference>
<dbReference type="eggNOG" id="ENOG502QUNW">
    <property type="taxonomic scope" value="Eukaryota"/>
</dbReference>
<dbReference type="Gene3D" id="3.30.200.20">
    <property type="entry name" value="Phosphorylase Kinase, domain 1"/>
    <property type="match status" value="1"/>
</dbReference>
<dbReference type="PROSITE" id="PS50011">
    <property type="entry name" value="PROTEIN_KINASE_DOM"/>
    <property type="match status" value="1"/>
</dbReference>
<dbReference type="InterPro" id="IPR000719">
    <property type="entry name" value="Prot_kinase_dom"/>
</dbReference>
<sequence length="371" mass="42048">MKHFEATQLMGIGTRMNLTEEGNLVLLNSHGNNIWQSFDNPTDTLLVGRRLHRNQTLSTRSLTAAIMEAANFSVFTNTMDGRCLIYYQFPLDNNSIHSSVLHYVEHYGTGFVVNLGTSQKSHPLEFIEYVKLDLDGRMKTYRYDARVESGAHIVDMDTQECEITSQARTISTRRFTYEKLQIATDNFNVTLGTAGFGTVFKGELTDYTEIAVKQLDEMSRGMKEFLAEVETIGRLHHFNLVSYNGADQGSFSIVAVEKYSGNEDVVWSANGLLNPLQRPNTTMRGTPGYLAPELQHSTVTVKVDVYSFGIVLEIVCKRRNVESSRSVSSFHLLKMLQKRDKEDRLIDIVEDLDEDMQNNEEDVMRTIRIGA</sequence>
<dbReference type="InterPro" id="IPR051343">
    <property type="entry name" value="G-type_lectin_kinases/EP1-like"/>
</dbReference>
<keyword evidence="6" id="KW-0675">Receptor</keyword>
<dbReference type="PANTHER" id="PTHR47976">
    <property type="entry name" value="G-TYPE LECTIN S-RECEPTOR-LIKE SERINE/THREONINE-PROTEIN KINASE SD2-5"/>
    <property type="match status" value="1"/>
</dbReference>
<dbReference type="GO" id="GO:0004672">
    <property type="term" value="F:protein kinase activity"/>
    <property type="evidence" value="ECO:0007669"/>
    <property type="project" value="InterPro"/>
</dbReference>
<dbReference type="Proteomes" id="UP000030645">
    <property type="component" value="Unassembled WGS sequence"/>
</dbReference>
<evidence type="ECO:0000256" key="4">
    <source>
        <dbReference type="ARBA" id="ARBA00023180"/>
    </source>
</evidence>
<feature type="domain" description="Protein kinase" evidence="5">
    <location>
        <begin position="185"/>
        <end position="371"/>
    </location>
</feature>
<keyword evidence="3" id="KW-1015">Disulfide bond</keyword>
<keyword evidence="2" id="KW-0732">Signal</keyword>
<dbReference type="Pfam" id="PF01453">
    <property type="entry name" value="B_lectin"/>
    <property type="match status" value="1"/>
</dbReference>
<dbReference type="Gene3D" id="1.10.510.10">
    <property type="entry name" value="Transferase(Phosphotransferase) domain 1"/>
    <property type="match status" value="1"/>
</dbReference>
<dbReference type="Pfam" id="PF07714">
    <property type="entry name" value="PK_Tyr_Ser-Thr"/>
    <property type="match status" value="1"/>
</dbReference>
<evidence type="ECO:0000259" key="5">
    <source>
        <dbReference type="PROSITE" id="PS50011"/>
    </source>
</evidence>
<organism evidence="6 7">
    <name type="scientific">Morus notabilis</name>
    <dbReference type="NCBI Taxonomy" id="981085"/>
    <lineage>
        <taxon>Eukaryota</taxon>
        <taxon>Viridiplantae</taxon>
        <taxon>Streptophyta</taxon>
        <taxon>Embryophyta</taxon>
        <taxon>Tracheophyta</taxon>
        <taxon>Spermatophyta</taxon>
        <taxon>Magnoliopsida</taxon>
        <taxon>eudicotyledons</taxon>
        <taxon>Gunneridae</taxon>
        <taxon>Pentapetalae</taxon>
        <taxon>rosids</taxon>
        <taxon>fabids</taxon>
        <taxon>Rosales</taxon>
        <taxon>Moraceae</taxon>
        <taxon>Moreae</taxon>
        <taxon>Morus</taxon>
    </lineage>
</organism>
<evidence type="ECO:0000256" key="3">
    <source>
        <dbReference type="ARBA" id="ARBA00023157"/>
    </source>
</evidence>
<dbReference type="EMBL" id="KE345061">
    <property type="protein sequence ID" value="EXB92377.1"/>
    <property type="molecule type" value="Genomic_DNA"/>
</dbReference>
<dbReference type="SUPFAM" id="SSF56112">
    <property type="entry name" value="Protein kinase-like (PK-like)"/>
    <property type="match status" value="1"/>
</dbReference>
<keyword evidence="6" id="KW-0418">Kinase</keyword>
<dbReference type="InterPro" id="IPR036426">
    <property type="entry name" value="Bulb-type_lectin_dom_sf"/>
</dbReference>
<keyword evidence="7" id="KW-1185">Reference proteome</keyword>
<protein>
    <submittedName>
        <fullName evidence="6">G-type lectin S-receptor-like serine/threonine-protein kinase SD2-5</fullName>
    </submittedName>
</protein>
<evidence type="ECO:0000313" key="6">
    <source>
        <dbReference type="EMBL" id="EXB92377.1"/>
    </source>
</evidence>
<dbReference type="InterPro" id="IPR001245">
    <property type="entry name" value="Ser-Thr/Tyr_kinase_cat_dom"/>
</dbReference>
<keyword evidence="6" id="KW-0808">Transferase</keyword>
<dbReference type="GO" id="GO:0005524">
    <property type="term" value="F:ATP binding"/>
    <property type="evidence" value="ECO:0007669"/>
    <property type="project" value="InterPro"/>
</dbReference>
<evidence type="ECO:0000256" key="2">
    <source>
        <dbReference type="ARBA" id="ARBA00022729"/>
    </source>
</evidence>
<keyword evidence="1" id="KW-0245">EGF-like domain</keyword>
<accession>W9RSY5</accession>
<name>W9RSY5_9ROSA</name>
<gene>
    <name evidence="6" type="ORF">L484_021361</name>
</gene>
<evidence type="ECO:0000313" key="7">
    <source>
        <dbReference type="Proteomes" id="UP000030645"/>
    </source>
</evidence>
<dbReference type="SMART" id="SM00220">
    <property type="entry name" value="S_TKc"/>
    <property type="match status" value="1"/>
</dbReference>
<dbReference type="GO" id="GO:0030246">
    <property type="term" value="F:carbohydrate binding"/>
    <property type="evidence" value="ECO:0007669"/>
    <property type="project" value="UniProtKB-KW"/>
</dbReference>
<keyword evidence="4" id="KW-0325">Glycoprotein</keyword>
<dbReference type="InterPro" id="IPR001480">
    <property type="entry name" value="Bulb-type_lectin_dom"/>
</dbReference>
<keyword evidence="6" id="KW-0430">Lectin</keyword>
<dbReference type="InterPro" id="IPR011009">
    <property type="entry name" value="Kinase-like_dom_sf"/>
</dbReference>
<dbReference type="SUPFAM" id="SSF51110">
    <property type="entry name" value="alpha-D-mannose-specific plant lectins"/>
    <property type="match status" value="1"/>
</dbReference>
<evidence type="ECO:0000256" key="1">
    <source>
        <dbReference type="ARBA" id="ARBA00022536"/>
    </source>
</evidence>
<dbReference type="AlphaFoldDB" id="W9RSY5"/>
<proteinExistence type="predicted"/>